<protein>
    <submittedName>
        <fullName evidence="1">Uncharacterized protein</fullName>
    </submittedName>
</protein>
<accession>F8LA12</accession>
<evidence type="ECO:0000313" key="1">
    <source>
        <dbReference type="EMBL" id="CCB90319.1"/>
    </source>
</evidence>
<gene>
    <name evidence="1" type="ORF">WCH_DF19900</name>
</gene>
<proteinExistence type="predicted"/>
<sequence length="48" mass="5447">MLPFSSLTLGIDRNLISPSMLPIRGARIKQPHIYNNVFPFHLEIAISK</sequence>
<dbReference type="EMBL" id="FR872598">
    <property type="protein sequence ID" value="CCB90319.1"/>
    <property type="molecule type" value="Genomic_DNA"/>
</dbReference>
<organism evidence="1">
    <name type="scientific">Waddlia chondrophila 2032/99</name>
    <dbReference type="NCBI Taxonomy" id="765953"/>
    <lineage>
        <taxon>Bacteria</taxon>
        <taxon>Pseudomonadati</taxon>
        <taxon>Chlamydiota</taxon>
        <taxon>Chlamydiia</taxon>
        <taxon>Parachlamydiales</taxon>
        <taxon>Waddliaceae</taxon>
        <taxon>Waddlia</taxon>
    </lineage>
</organism>
<name>F8LA12_9BACT</name>
<dbReference type="AlphaFoldDB" id="F8LA12"/>
<reference evidence="1" key="1">
    <citation type="submission" date="2011-05" db="EMBL/GenBank/DDBJ databases">
        <title>Unity in variety -- the pan-genome of the Chlamydiae.</title>
        <authorList>
            <person name="Collingro A."/>
            <person name="Tischler P."/>
            <person name="Weinmaier T."/>
            <person name="Penz T."/>
            <person name="Heinz E."/>
            <person name="Brunham R.C."/>
            <person name="Read T.D."/>
            <person name="Bavoil P.M."/>
            <person name="Sachse K."/>
            <person name="Kahane S."/>
            <person name="Friedman M.G."/>
            <person name="Rattei T."/>
            <person name="Myers G.S.A."/>
            <person name="Horn M."/>
        </authorList>
    </citation>
    <scope>NUCLEOTIDE SEQUENCE</scope>
    <source>
        <strain evidence="1">2032/99</strain>
    </source>
</reference>